<evidence type="ECO:0000313" key="6">
    <source>
        <dbReference type="Proteomes" id="UP001501920"/>
    </source>
</evidence>
<sequence>MKLNIPPGQDPTIKQRRHSIDIPPTLCIGGTSLRIVIFGSSGSHQFSLTESILHRAVFDGADLNATLTTKTSGHVLERNVTLVNTPNLNNHSFAQETLKKEFKKSICFSCPGPHAVLFILNPVDVPPDPYGVFRPVVQYFGESILNHAMVVLYNEGELEDSETKIEELKELIQKCGQRCFIFSGEKNNEEDSMTGQLFQKIDQMVLVHNIYSNPEFEDADKRINKEEKFLEKEREKEVKKMLEALKRNHSGEDYDRKVKLYQEKMRLENRERAEMLIADRLGFTLRLVDYAAAIGKGAFVGAVLGTVMGPQGMAVGATVGAALGGVLGGAAGAAWNYFTGVFTDVR</sequence>
<reference evidence="5" key="2">
    <citation type="submission" date="2025-08" db="UniProtKB">
        <authorList>
            <consortium name="Ensembl"/>
        </authorList>
    </citation>
    <scope>IDENTIFICATION</scope>
</reference>
<name>A0AAR2LRW6_PYGNA</name>
<evidence type="ECO:0000256" key="2">
    <source>
        <dbReference type="ARBA" id="ARBA00022741"/>
    </source>
</evidence>
<keyword evidence="2" id="KW-0547">Nucleotide-binding</keyword>
<dbReference type="PANTHER" id="PTHR10903">
    <property type="entry name" value="GTPASE, IMAP FAMILY MEMBER-RELATED"/>
    <property type="match status" value="1"/>
</dbReference>
<organism evidence="5 6">
    <name type="scientific">Pygocentrus nattereri</name>
    <name type="common">Red-bellied piranha</name>
    <dbReference type="NCBI Taxonomy" id="42514"/>
    <lineage>
        <taxon>Eukaryota</taxon>
        <taxon>Metazoa</taxon>
        <taxon>Chordata</taxon>
        <taxon>Craniata</taxon>
        <taxon>Vertebrata</taxon>
        <taxon>Euteleostomi</taxon>
        <taxon>Actinopterygii</taxon>
        <taxon>Neopterygii</taxon>
        <taxon>Teleostei</taxon>
        <taxon>Ostariophysi</taxon>
        <taxon>Characiformes</taxon>
        <taxon>Characoidei</taxon>
        <taxon>Pygocentrus</taxon>
    </lineage>
</organism>
<keyword evidence="3" id="KW-0342">GTP-binding</keyword>
<dbReference type="PANTHER" id="PTHR10903:SF177">
    <property type="entry name" value="GTPASE IMAP FAMILY MEMBER 4-LIKE-RELATED"/>
    <property type="match status" value="1"/>
</dbReference>
<proteinExistence type="inferred from homology"/>
<evidence type="ECO:0000256" key="3">
    <source>
        <dbReference type="ARBA" id="ARBA00023134"/>
    </source>
</evidence>
<reference evidence="5 6" key="1">
    <citation type="submission" date="2020-10" db="EMBL/GenBank/DDBJ databases">
        <title>Pygocentrus nattereri (red-bellied piranha) genome, fPygNat1, primary haplotype.</title>
        <authorList>
            <person name="Myers G."/>
            <person name="Meyer A."/>
            <person name="Karagic N."/>
            <person name="Pippel M."/>
            <person name="Winkler S."/>
            <person name="Tracey A."/>
            <person name="Wood J."/>
            <person name="Formenti G."/>
            <person name="Howe K."/>
            <person name="Fedrigo O."/>
            <person name="Jarvis E.D."/>
        </authorList>
    </citation>
    <scope>NUCLEOTIDE SEQUENCE [LARGE SCALE GENOMIC DNA]</scope>
</reference>
<comment type="similarity">
    <text evidence="1">Belongs to the TRAFAC class TrmE-Era-EngA-EngB-Septin-like GTPase superfamily. AIG1/Toc34/Toc159-like paraseptin GTPase family. IAN subfamily.</text>
</comment>
<dbReference type="Gene3D" id="3.40.50.300">
    <property type="entry name" value="P-loop containing nucleotide triphosphate hydrolases"/>
    <property type="match status" value="1"/>
</dbReference>
<dbReference type="Pfam" id="PF04548">
    <property type="entry name" value="AIG1"/>
    <property type="match status" value="1"/>
</dbReference>
<dbReference type="InterPro" id="IPR027417">
    <property type="entry name" value="P-loop_NTPase"/>
</dbReference>
<evidence type="ECO:0000313" key="5">
    <source>
        <dbReference type="Ensembl" id="ENSPNAP00000077469.1"/>
    </source>
</evidence>
<dbReference type="Ensembl" id="ENSPNAT00000088210.1">
    <property type="protein sequence ID" value="ENSPNAP00000077469.1"/>
    <property type="gene ID" value="ENSPNAG00000035566.1"/>
</dbReference>
<feature type="domain" description="AIG1-type G" evidence="4">
    <location>
        <begin position="33"/>
        <end position="227"/>
    </location>
</feature>
<reference evidence="5" key="3">
    <citation type="submission" date="2025-09" db="UniProtKB">
        <authorList>
            <consortium name="Ensembl"/>
        </authorList>
    </citation>
    <scope>IDENTIFICATION</scope>
</reference>
<evidence type="ECO:0000259" key="4">
    <source>
        <dbReference type="Pfam" id="PF04548"/>
    </source>
</evidence>
<evidence type="ECO:0000256" key="1">
    <source>
        <dbReference type="ARBA" id="ARBA00008535"/>
    </source>
</evidence>
<keyword evidence="6" id="KW-1185">Reference proteome</keyword>
<dbReference type="InterPro" id="IPR006703">
    <property type="entry name" value="G_AIG1"/>
</dbReference>
<accession>A0AAR2LRW6</accession>
<dbReference type="GO" id="GO:0005525">
    <property type="term" value="F:GTP binding"/>
    <property type="evidence" value="ECO:0007669"/>
    <property type="project" value="UniProtKB-KW"/>
</dbReference>
<dbReference type="SUPFAM" id="SSF52540">
    <property type="entry name" value="P-loop containing nucleoside triphosphate hydrolases"/>
    <property type="match status" value="1"/>
</dbReference>
<dbReference type="Proteomes" id="UP001501920">
    <property type="component" value="Chromosome 1"/>
</dbReference>
<dbReference type="AlphaFoldDB" id="A0AAR2LRW6"/>
<protein>
    <recommendedName>
        <fullName evidence="4">AIG1-type G domain-containing protein</fullName>
    </recommendedName>
</protein>
<dbReference type="InterPro" id="IPR045058">
    <property type="entry name" value="GIMA/IAN/Toc"/>
</dbReference>
<dbReference type="GeneTree" id="ENSGT00940000167682"/>